<dbReference type="InterPro" id="IPR011042">
    <property type="entry name" value="6-blade_b-propeller_TolB-like"/>
</dbReference>
<sequence>MKHLLGSAFLLAAITAPAYAQTSSGTLDAAGATQQLKTLLALPFANDLVGASKVQRFAWIEKRNGVRNILVSDAGAAPKQITHYTQDDGTDIWGLALSPDGSTVAYVEGGDPEYPDDPSPNPDLKPVETRQLVHVISASGKDTIVGEGCNPTFSSDGKMIAYSRKGTLYLGAVGKEIKPVLTQRGSIISLQWSPDKTRLLFTLDRDTHSIIGFWSVKESKVSFLDPALAQDMQPEFSPDGHAVAFVRTHTPVTYHKNKDARFWSLQIYNLDTGKNRTVWTPSAGRGAKFWSTEGSGLLWADNTHVLFPWEGSGWLRVCSVAIDGGQNVPTCLTPDQAEVSSYRLSADRKALFYTSNAGNVDKWHAWQVGLDGAHATRLSNSADMETDLAVAGNDVAVIAANANQPAHVVVLAKGQSPKIPVDPQLPSSVHLVTPQDVQFKSADGIKVHGQLFRPAGTQSDKHPALVFVHGGPHRQMLAAFNSMGYYSNAYAMNQTLAEQGYVVLSVNYRSGTGYGEAFRNAPEIGRAGASEYRDVLAGATYLKTLSDVDPHRIGIWGGSWGGYLTALALARNSDVFRSGADFHGVHDMTRTDKMGLSPSENKAAHDLEWQSSPVANIAHWHAPVLLVHGDDDYNVEFSQSTLLARMLSEQGVNYEEHSFPNERHAFLRMQDWLTAYQWTNAFLARTLKDSQP</sequence>
<dbReference type="InterPro" id="IPR029058">
    <property type="entry name" value="AB_hydrolase_fold"/>
</dbReference>
<dbReference type="Pfam" id="PF07676">
    <property type="entry name" value="PD40"/>
    <property type="match status" value="1"/>
</dbReference>
<dbReference type="PANTHER" id="PTHR11731:SF193">
    <property type="entry name" value="DIPEPTIDYL PEPTIDASE 9"/>
    <property type="match status" value="1"/>
</dbReference>
<dbReference type="EMBL" id="BJXQ01000011">
    <property type="protein sequence ID" value="GEN04023.1"/>
    <property type="molecule type" value="Genomic_DNA"/>
</dbReference>
<dbReference type="Gene3D" id="2.120.10.30">
    <property type="entry name" value="TolB, C-terminal domain"/>
    <property type="match status" value="2"/>
</dbReference>
<dbReference type="GO" id="GO:0006508">
    <property type="term" value="P:proteolysis"/>
    <property type="evidence" value="ECO:0007669"/>
    <property type="project" value="InterPro"/>
</dbReference>
<proteinExistence type="predicted"/>
<name>A0A6N3T583_9PROT</name>
<evidence type="ECO:0000313" key="6">
    <source>
        <dbReference type="Proteomes" id="UP000321104"/>
    </source>
</evidence>
<dbReference type="GO" id="GO:0008239">
    <property type="term" value="F:dipeptidyl-peptidase activity"/>
    <property type="evidence" value="ECO:0007669"/>
    <property type="project" value="TreeGrafter"/>
</dbReference>
<accession>A0A6N3T583</accession>
<evidence type="ECO:0000313" key="5">
    <source>
        <dbReference type="Proteomes" id="UP000032673"/>
    </source>
</evidence>
<evidence type="ECO:0000259" key="2">
    <source>
        <dbReference type="Pfam" id="PF00326"/>
    </source>
</evidence>
<reference evidence="3 5" key="1">
    <citation type="submission" date="2012-11" db="EMBL/GenBank/DDBJ databases">
        <title>Whole genome sequence of Acetobacter indonesiensis 5H-1.</title>
        <authorList>
            <person name="Azuma Y."/>
            <person name="Higashiura N."/>
            <person name="Hirakawa H."/>
            <person name="Matsushita K."/>
        </authorList>
    </citation>
    <scope>NUCLEOTIDE SEQUENCE [LARGE SCALE GENOMIC DNA]</scope>
    <source>
        <strain evidence="3 5">5H-1</strain>
    </source>
</reference>
<dbReference type="InterPro" id="IPR050278">
    <property type="entry name" value="Serine_Prot_S9B/DPPIV"/>
</dbReference>
<comment type="caution">
    <text evidence="4">The sequence shown here is derived from an EMBL/GenBank/DDBJ whole genome shotgun (WGS) entry which is preliminary data.</text>
</comment>
<dbReference type="PANTHER" id="PTHR11731">
    <property type="entry name" value="PROTEASE FAMILY S9B,C DIPEPTIDYL-PEPTIDASE IV-RELATED"/>
    <property type="match status" value="1"/>
</dbReference>
<evidence type="ECO:0000313" key="4">
    <source>
        <dbReference type="EMBL" id="GEN04023.1"/>
    </source>
</evidence>
<dbReference type="Pfam" id="PF00326">
    <property type="entry name" value="Peptidase_S9"/>
    <property type="match status" value="1"/>
</dbReference>
<reference evidence="4 6" key="2">
    <citation type="submission" date="2019-07" db="EMBL/GenBank/DDBJ databases">
        <title>Whole genome shotgun sequence of Acetobacter indonesiensis NBRC 16471.</title>
        <authorList>
            <person name="Hosoyama A."/>
            <person name="Uohara A."/>
            <person name="Ohji S."/>
            <person name="Ichikawa N."/>
        </authorList>
    </citation>
    <scope>NUCLEOTIDE SEQUENCE [LARGE SCALE GENOMIC DNA]</scope>
    <source>
        <strain evidence="4 6">NBRC 16471</strain>
    </source>
</reference>
<keyword evidence="1" id="KW-0732">Signal</keyword>
<dbReference type="SUPFAM" id="SSF82171">
    <property type="entry name" value="DPP6 N-terminal domain-like"/>
    <property type="match status" value="1"/>
</dbReference>
<evidence type="ECO:0000313" key="3">
    <source>
        <dbReference type="EMBL" id="GAN64604.1"/>
    </source>
</evidence>
<dbReference type="InterPro" id="IPR001375">
    <property type="entry name" value="Peptidase_S9_cat"/>
</dbReference>
<feature type="chain" id="PRO_5026808213" evidence="1">
    <location>
        <begin position="21"/>
        <end position="692"/>
    </location>
</feature>
<dbReference type="SUPFAM" id="SSF53474">
    <property type="entry name" value="alpha/beta-Hydrolases"/>
    <property type="match status" value="1"/>
</dbReference>
<dbReference type="Proteomes" id="UP000032673">
    <property type="component" value="Unassembled WGS sequence"/>
</dbReference>
<dbReference type="RefSeq" id="WP_048848279.1">
    <property type="nucleotide sequence ID" value="NZ_BAMW01000082.1"/>
</dbReference>
<dbReference type="EMBL" id="BAMW01000082">
    <property type="protein sequence ID" value="GAN64604.1"/>
    <property type="molecule type" value="Genomic_DNA"/>
</dbReference>
<feature type="domain" description="Peptidase S9 prolyl oligopeptidase catalytic" evidence="2">
    <location>
        <begin position="493"/>
        <end position="689"/>
    </location>
</feature>
<dbReference type="Proteomes" id="UP000321104">
    <property type="component" value="Unassembled WGS sequence"/>
</dbReference>
<keyword evidence="5" id="KW-1185">Reference proteome</keyword>
<feature type="signal peptide" evidence="1">
    <location>
        <begin position="1"/>
        <end position="20"/>
    </location>
</feature>
<dbReference type="AlphaFoldDB" id="A0A6N3T583"/>
<evidence type="ECO:0000256" key="1">
    <source>
        <dbReference type="SAM" id="SignalP"/>
    </source>
</evidence>
<dbReference type="Gene3D" id="3.40.50.1820">
    <property type="entry name" value="alpha/beta hydrolase"/>
    <property type="match status" value="1"/>
</dbReference>
<organism evidence="4 6">
    <name type="scientific">Acetobacter indonesiensis</name>
    <dbReference type="NCBI Taxonomy" id="104101"/>
    <lineage>
        <taxon>Bacteria</taxon>
        <taxon>Pseudomonadati</taxon>
        <taxon>Pseudomonadota</taxon>
        <taxon>Alphaproteobacteria</taxon>
        <taxon>Acetobacterales</taxon>
        <taxon>Acetobacteraceae</taxon>
        <taxon>Acetobacter</taxon>
    </lineage>
</organism>
<gene>
    <name evidence="3" type="ORF">Abin_085_069</name>
    <name evidence="4" type="ORF">AIN02nite_20480</name>
</gene>
<dbReference type="InterPro" id="IPR011659">
    <property type="entry name" value="WD40"/>
</dbReference>
<protein>
    <submittedName>
        <fullName evidence="4">Peptidase S9</fullName>
    </submittedName>
</protein>
<dbReference type="GO" id="GO:0008236">
    <property type="term" value="F:serine-type peptidase activity"/>
    <property type="evidence" value="ECO:0007669"/>
    <property type="project" value="InterPro"/>
</dbReference>